<keyword evidence="1" id="KW-0812">Transmembrane</keyword>
<dbReference type="InterPro" id="IPR005548">
    <property type="entry name" value="Cell_div_FtsQ/DivIB_C"/>
</dbReference>
<feature type="transmembrane region" description="Helical" evidence="1">
    <location>
        <begin position="9"/>
        <end position="28"/>
    </location>
</feature>
<name>A0A6J6CUM3_9ZZZZ</name>
<feature type="domain" description="Cell division protein FtsQ/DivIB C-terminal" evidence="2">
    <location>
        <begin position="118"/>
        <end position="220"/>
    </location>
</feature>
<organism evidence="3">
    <name type="scientific">freshwater metagenome</name>
    <dbReference type="NCBI Taxonomy" id="449393"/>
    <lineage>
        <taxon>unclassified sequences</taxon>
        <taxon>metagenomes</taxon>
        <taxon>ecological metagenomes</taxon>
    </lineage>
</organism>
<proteinExistence type="predicted"/>
<dbReference type="GO" id="GO:0051301">
    <property type="term" value="P:cell division"/>
    <property type="evidence" value="ECO:0007669"/>
    <property type="project" value="UniProtKB-KW"/>
</dbReference>
<evidence type="ECO:0000259" key="2">
    <source>
        <dbReference type="Pfam" id="PF03799"/>
    </source>
</evidence>
<dbReference type="AlphaFoldDB" id="A0A6J6CUM3"/>
<protein>
    <submittedName>
        <fullName evidence="3">Unannotated protein</fullName>
    </submittedName>
</protein>
<evidence type="ECO:0000256" key="1">
    <source>
        <dbReference type="SAM" id="Phobius"/>
    </source>
</evidence>
<dbReference type="Pfam" id="PF03799">
    <property type="entry name" value="FtsQ_DivIB_C"/>
    <property type="match status" value="1"/>
</dbReference>
<sequence>MNLKKYKRAFVVSIVILLVGVIAYILGWSTLLTVKQIEITGTSSQAVISNQLASKEITLTPGMKLARVDVRGINRSLSEMKWLDTYSIKRSWISRDISIAVIEKTAVAKAKGANSQLLYFDKNGEIFKPISAKQIALQSSLPLVISDKNEEADLAEVALLLAMLPDGFNELLAGLDGISIGKSGFIVMKSAINGKNVRINWGRADHVAQKIKVLQALVKLPENKAASNFDLSLPTSPIVS</sequence>
<dbReference type="Gene3D" id="3.10.20.310">
    <property type="entry name" value="membrane protein fhac"/>
    <property type="match status" value="1"/>
</dbReference>
<dbReference type="EMBL" id="CAEZSY010000069">
    <property type="protein sequence ID" value="CAB4554987.1"/>
    <property type="molecule type" value="Genomic_DNA"/>
</dbReference>
<gene>
    <name evidence="3" type="ORF">UFOPK1509_00554</name>
</gene>
<evidence type="ECO:0000313" key="3">
    <source>
        <dbReference type="EMBL" id="CAB4554987.1"/>
    </source>
</evidence>
<accession>A0A6J6CUM3</accession>
<keyword evidence="1" id="KW-0472">Membrane</keyword>
<keyword evidence="1" id="KW-1133">Transmembrane helix</keyword>
<reference evidence="3" key="1">
    <citation type="submission" date="2020-05" db="EMBL/GenBank/DDBJ databases">
        <authorList>
            <person name="Chiriac C."/>
            <person name="Salcher M."/>
            <person name="Ghai R."/>
            <person name="Kavagutti S V."/>
        </authorList>
    </citation>
    <scope>NUCLEOTIDE SEQUENCE</scope>
</reference>